<dbReference type="AlphaFoldDB" id="A0A7W3P644"/>
<dbReference type="EMBL" id="JACGWT010000003">
    <property type="protein sequence ID" value="MBA8794535.1"/>
    <property type="molecule type" value="Genomic_DNA"/>
</dbReference>
<accession>A0A7W3P644</accession>
<proteinExistence type="predicted"/>
<dbReference type="Proteomes" id="UP000523079">
    <property type="component" value="Unassembled WGS sequence"/>
</dbReference>
<gene>
    <name evidence="1" type="ORF">FHX74_002154</name>
</gene>
<organism evidence="1 2">
    <name type="scientific">Microlunatus kandeliicorticis</name>
    <dbReference type="NCBI Taxonomy" id="1759536"/>
    <lineage>
        <taxon>Bacteria</taxon>
        <taxon>Bacillati</taxon>
        <taxon>Actinomycetota</taxon>
        <taxon>Actinomycetes</taxon>
        <taxon>Propionibacteriales</taxon>
        <taxon>Propionibacteriaceae</taxon>
        <taxon>Microlunatus</taxon>
    </lineage>
</organism>
<reference evidence="1 2" key="1">
    <citation type="submission" date="2020-07" db="EMBL/GenBank/DDBJ databases">
        <title>Sequencing the genomes of 1000 actinobacteria strains.</title>
        <authorList>
            <person name="Klenk H.-P."/>
        </authorList>
    </citation>
    <scope>NUCLEOTIDE SEQUENCE [LARGE SCALE GENOMIC DNA]</scope>
    <source>
        <strain evidence="1 2">DSM 100723</strain>
    </source>
</reference>
<protein>
    <recommendedName>
        <fullName evidence="3">DUF4352 domain-containing protein</fullName>
    </recommendedName>
</protein>
<evidence type="ECO:0000313" key="2">
    <source>
        <dbReference type="Proteomes" id="UP000523079"/>
    </source>
</evidence>
<name>A0A7W3P644_9ACTN</name>
<keyword evidence="2" id="KW-1185">Reference proteome</keyword>
<sequence length="192" mass="20853">MTGARTRARSGWVALVVCVLLALVLTAVTPDPATNVRRDWVDGRVGQSVVEPDLTTTVQQVRLARSASRSYGDPFVSRQRLVLVRLAVDVRHRQRLFSRVTLLTTTGLSYEPRDEFVSQGLSTTQAGFTRTATMVFEVPPEHVPGSRLVIDADGGAFDFYTRATRVDLGLTAATAIDPGAVRVPDSTVRVTG</sequence>
<evidence type="ECO:0008006" key="3">
    <source>
        <dbReference type="Google" id="ProtNLM"/>
    </source>
</evidence>
<dbReference type="RefSeq" id="WP_182560096.1">
    <property type="nucleotide sequence ID" value="NZ_JACGWT010000003.1"/>
</dbReference>
<evidence type="ECO:0000313" key="1">
    <source>
        <dbReference type="EMBL" id="MBA8794535.1"/>
    </source>
</evidence>
<comment type="caution">
    <text evidence="1">The sequence shown here is derived from an EMBL/GenBank/DDBJ whole genome shotgun (WGS) entry which is preliminary data.</text>
</comment>